<proteinExistence type="predicted"/>
<organism evidence="1 2">
    <name type="scientific">Psychrosphaera algicola</name>
    <dbReference type="NCBI Taxonomy" id="3023714"/>
    <lineage>
        <taxon>Bacteria</taxon>
        <taxon>Pseudomonadati</taxon>
        <taxon>Pseudomonadota</taxon>
        <taxon>Gammaproteobacteria</taxon>
        <taxon>Alteromonadales</taxon>
        <taxon>Pseudoalteromonadaceae</taxon>
        <taxon>Psychrosphaera</taxon>
    </lineage>
</organism>
<evidence type="ECO:0000313" key="2">
    <source>
        <dbReference type="Proteomes" id="UP001528411"/>
    </source>
</evidence>
<name>A0ABT5FGZ4_9GAMM</name>
<dbReference type="EMBL" id="JAQOMS010000002">
    <property type="protein sequence ID" value="MDC2890377.1"/>
    <property type="molecule type" value="Genomic_DNA"/>
</dbReference>
<accession>A0ABT5FGZ4</accession>
<dbReference type="Proteomes" id="UP001528411">
    <property type="component" value="Unassembled WGS sequence"/>
</dbReference>
<reference evidence="1 2" key="1">
    <citation type="submission" date="2023-01" db="EMBL/GenBank/DDBJ databases">
        <title>Psychrosphaera sp. nov., isolated from marine algae.</title>
        <authorList>
            <person name="Bayburt H."/>
            <person name="Choi B.J."/>
            <person name="Kim J.M."/>
            <person name="Choi D.G."/>
            <person name="Jeon C.O."/>
        </authorList>
    </citation>
    <scope>NUCLEOTIDE SEQUENCE [LARGE SCALE GENOMIC DNA]</scope>
    <source>
        <strain evidence="1 2">G1-22</strain>
    </source>
</reference>
<gene>
    <name evidence="1" type="ORF">PN838_18455</name>
</gene>
<evidence type="ECO:0000313" key="1">
    <source>
        <dbReference type="EMBL" id="MDC2890377.1"/>
    </source>
</evidence>
<dbReference type="RefSeq" id="WP_272181589.1">
    <property type="nucleotide sequence ID" value="NZ_JAQOMS010000002.1"/>
</dbReference>
<protein>
    <submittedName>
        <fullName evidence="1">Uncharacterized protein</fullName>
    </submittedName>
</protein>
<comment type="caution">
    <text evidence="1">The sequence shown here is derived from an EMBL/GenBank/DDBJ whole genome shotgun (WGS) entry which is preliminary data.</text>
</comment>
<sequence>MSNYSALEAWLLLCLNQTFKSIKFPNRVYRKSQTPFFGSEDYDLEVLTQLYSQSLIVPSVPLKDSASKADYLNTSWHFVLPEKADYSTFINTLTKKQFGLTKNDVELLSEFIIEGRVRAIMDPINNNTDYWRVFGNTEDVRLNSALKDLVTVFPINHLEALSNIAAKDLAAKYHRTSNYLRKKQVYIYPEL</sequence>
<keyword evidence="2" id="KW-1185">Reference proteome</keyword>